<feature type="compositionally biased region" description="Basic residues" evidence="1">
    <location>
        <begin position="250"/>
        <end position="260"/>
    </location>
</feature>
<feature type="non-terminal residue" evidence="2">
    <location>
        <position position="1"/>
    </location>
</feature>
<feature type="compositionally biased region" description="Basic and acidic residues" evidence="1">
    <location>
        <begin position="234"/>
        <end position="249"/>
    </location>
</feature>
<sequence length="353" mass="37350">DEADPGGADRDQRVVRADVPVVAGERAARSRRGVVRAAGGADAGGGRAVRRAADVHGLSRDDRGRRARRGDRRGAGRRAPRHGARGGRCRAARALREAAGPQRGARARDVDARAGRRRGAHDAVHLPLAPRAPLPRRAGGVRAHRRAARLHLSLRPRAGGARGPALAVGPGALGRGARRPGLAPVRPGALVARAGEPRERGPAQLRDAAFGGARGGERLRRGFAAARVGRARHGAPEQHRARGRRDARPGVHRVRQRGHAGRAPVAVRLRDPADHGGRRVADGAGPGAPPGRRAARRALQGVHQRQRGPAGMDRRDSRWTLRIPRLRGRLAGAARDRRRPGVGADPVLDGGRI</sequence>
<feature type="compositionally biased region" description="Low complexity" evidence="1">
    <location>
        <begin position="125"/>
        <end position="139"/>
    </location>
</feature>
<protein>
    <submittedName>
        <fullName evidence="2">Uncharacterized protein</fullName>
    </submittedName>
</protein>
<feature type="compositionally biased region" description="Basic and acidic residues" evidence="1">
    <location>
        <begin position="106"/>
        <end position="124"/>
    </location>
</feature>
<evidence type="ECO:0000256" key="1">
    <source>
        <dbReference type="SAM" id="MobiDB-lite"/>
    </source>
</evidence>
<feature type="region of interest" description="Disordered" evidence="1">
    <location>
        <begin position="26"/>
        <end position="139"/>
    </location>
</feature>
<feature type="region of interest" description="Disordered" evidence="1">
    <location>
        <begin position="227"/>
        <end position="318"/>
    </location>
</feature>
<feature type="compositionally biased region" description="Basic residues" evidence="1">
    <location>
        <begin position="65"/>
        <end position="93"/>
    </location>
</feature>
<dbReference type="EMBL" id="CADCTV010001032">
    <property type="protein sequence ID" value="CAA9374838.1"/>
    <property type="molecule type" value="Genomic_DNA"/>
</dbReference>
<proteinExistence type="predicted"/>
<reference evidence="2" key="1">
    <citation type="submission" date="2020-02" db="EMBL/GenBank/DDBJ databases">
        <authorList>
            <person name="Meier V. D."/>
        </authorList>
    </citation>
    <scope>NUCLEOTIDE SEQUENCE</scope>
    <source>
        <strain evidence="2">AVDCRST_MAG89</strain>
    </source>
</reference>
<gene>
    <name evidence="2" type="ORF">AVDCRST_MAG89-4912</name>
</gene>
<organism evidence="2">
    <name type="scientific">uncultured Gemmatimonadota bacterium</name>
    <dbReference type="NCBI Taxonomy" id="203437"/>
    <lineage>
        <taxon>Bacteria</taxon>
        <taxon>Pseudomonadati</taxon>
        <taxon>Gemmatimonadota</taxon>
        <taxon>environmental samples</taxon>
    </lineage>
</organism>
<feature type="compositionally biased region" description="Basic and acidic residues" evidence="1">
    <location>
        <begin position="268"/>
        <end position="281"/>
    </location>
</feature>
<evidence type="ECO:0000313" key="2">
    <source>
        <dbReference type="EMBL" id="CAA9374838.1"/>
    </source>
</evidence>
<accession>A0A6J4N719</accession>
<feature type="compositionally biased region" description="Basic and acidic residues" evidence="1">
    <location>
        <begin position="51"/>
        <end position="64"/>
    </location>
</feature>
<feature type="region of interest" description="Disordered" evidence="1">
    <location>
        <begin position="331"/>
        <end position="353"/>
    </location>
</feature>
<feature type="non-terminal residue" evidence="2">
    <location>
        <position position="353"/>
    </location>
</feature>
<dbReference type="AlphaFoldDB" id="A0A6J4N719"/>
<name>A0A6J4N719_9BACT</name>